<dbReference type="STRING" id="1291518.A0A0D9NLL3"/>
<dbReference type="OrthoDB" id="3555093at2759"/>
<sequence length="117" mass="13360">MNNNAKYSVQNHTAQSDPAHGLGHGRGSHYYPRPSSHVPNATYQHQPQYQQLQGFPPAQQYYAQPPYFSSTFNRLHSMEQGFIESDTSAQPSLDQPQIRIESRETSKLRTPSRPEVF</sequence>
<name>A0A0D9NLL3_METAN</name>
<protein>
    <submittedName>
        <fullName evidence="2">Uncharacterized protein</fullName>
    </submittedName>
</protein>
<dbReference type="EMBL" id="KE384753">
    <property type="protein sequence ID" value="KJK74972.1"/>
    <property type="molecule type" value="Genomic_DNA"/>
</dbReference>
<dbReference type="AlphaFoldDB" id="A0A0D9NLL3"/>
<feature type="compositionally biased region" description="Polar residues" evidence="1">
    <location>
        <begin position="85"/>
        <end position="95"/>
    </location>
</feature>
<dbReference type="Proteomes" id="UP000054544">
    <property type="component" value="Unassembled WGS sequence"/>
</dbReference>
<feature type="region of interest" description="Disordered" evidence="1">
    <location>
        <begin position="82"/>
        <end position="117"/>
    </location>
</feature>
<reference evidence="3" key="1">
    <citation type="journal article" date="2014" name="BMC Genomics">
        <title>The genome sequence of the biocontrol fungus Metarhizium anisopliae and comparative genomics of Metarhizium species.</title>
        <authorList>
            <person name="Pattemore J.A."/>
            <person name="Hane J.K."/>
            <person name="Williams A.H."/>
            <person name="Wilson B.A."/>
            <person name="Stodart B.J."/>
            <person name="Ash G.J."/>
        </authorList>
    </citation>
    <scope>NUCLEOTIDE SEQUENCE [LARGE SCALE GENOMIC DNA]</scope>
    <source>
        <strain evidence="3">BRIP 53293</strain>
    </source>
</reference>
<feature type="region of interest" description="Disordered" evidence="1">
    <location>
        <begin position="1"/>
        <end position="41"/>
    </location>
</feature>
<keyword evidence="3" id="KW-1185">Reference proteome</keyword>
<organism evidence="2 3">
    <name type="scientific">Metarhizium anisopliae BRIP 53293</name>
    <dbReference type="NCBI Taxonomy" id="1291518"/>
    <lineage>
        <taxon>Eukaryota</taxon>
        <taxon>Fungi</taxon>
        <taxon>Dikarya</taxon>
        <taxon>Ascomycota</taxon>
        <taxon>Pezizomycotina</taxon>
        <taxon>Sordariomycetes</taxon>
        <taxon>Hypocreomycetidae</taxon>
        <taxon>Hypocreales</taxon>
        <taxon>Clavicipitaceae</taxon>
        <taxon>Metarhizium</taxon>
    </lineage>
</organism>
<evidence type="ECO:0000313" key="2">
    <source>
        <dbReference type="EMBL" id="KJK74972.1"/>
    </source>
</evidence>
<evidence type="ECO:0000256" key="1">
    <source>
        <dbReference type="SAM" id="MobiDB-lite"/>
    </source>
</evidence>
<accession>A0A0D9NLL3</accession>
<gene>
    <name evidence="2" type="ORF">H634G_09806</name>
</gene>
<proteinExistence type="predicted"/>
<feature type="compositionally biased region" description="Polar residues" evidence="1">
    <location>
        <begin position="1"/>
        <end position="16"/>
    </location>
</feature>
<evidence type="ECO:0000313" key="3">
    <source>
        <dbReference type="Proteomes" id="UP000054544"/>
    </source>
</evidence>